<dbReference type="OrthoDB" id="5222581at2759"/>
<dbReference type="EMBL" id="MAVT02000917">
    <property type="protein sequence ID" value="POS72826.1"/>
    <property type="molecule type" value="Genomic_DNA"/>
</dbReference>
<feature type="region of interest" description="Disordered" evidence="1">
    <location>
        <begin position="1"/>
        <end position="48"/>
    </location>
</feature>
<comment type="caution">
    <text evidence="2">The sequence shown here is derived from an EMBL/GenBank/DDBJ whole genome shotgun (WGS) entry which is preliminary data.</text>
</comment>
<feature type="compositionally biased region" description="Polar residues" evidence="1">
    <location>
        <begin position="1"/>
        <end position="19"/>
    </location>
</feature>
<evidence type="ECO:0000313" key="2">
    <source>
        <dbReference type="EMBL" id="POS72826.1"/>
    </source>
</evidence>
<protein>
    <submittedName>
        <fullName evidence="2">Uncharacterized protein</fullName>
    </submittedName>
</protein>
<organism evidence="2 3">
    <name type="scientific">Diaporthe helianthi</name>
    <dbReference type="NCBI Taxonomy" id="158607"/>
    <lineage>
        <taxon>Eukaryota</taxon>
        <taxon>Fungi</taxon>
        <taxon>Dikarya</taxon>
        <taxon>Ascomycota</taxon>
        <taxon>Pezizomycotina</taxon>
        <taxon>Sordariomycetes</taxon>
        <taxon>Sordariomycetidae</taxon>
        <taxon>Diaporthales</taxon>
        <taxon>Diaporthaceae</taxon>
        <taxon>Diaporthe</taxon>
    </lineage>
</organism>
<accession>A0A2P5HRD6</accession>
<reference evidence="2" key="1">
    <citation type="submission" date="2017-09" db="EMBL/GenBank/DDBJ databases">
        <title>Polyketide synthases of a Diaporthe helianthi virulent isolate.</title>
        <authorList>
            <person name="Baroncelli R."/>
        </authorList>
    </citation>
    <scope>NUCLEOTIDE SEQUENCE [LARGE SCALE GENOMIC DNA]</scope>
    <source>
        <strain evidence="2">7/96</strain>
    </source>
</reference>
<dbReference type="AlphaFoldDB" id="A0A2P5HRD6"/>
<proteinExistence type="predicted"/>
<keyword evidence="3" id="KW-1185">Reference proteome</keyword>
<evidence type="ECO:0000313" key="3">
    <source>
        <dbReference type="Proteomes" id="UP000094444"/>
    </source>
</evidence>
<evidence type="ECO:0000256" key="1">
    <source>
        <dbReference type="SAM" id="MobiDB-lite"/>
    </source>
</evidence>
<gene>
    <name evidence="2" type="ORF">DHEL01_v208784</name>
</gene>
<name>A0A2P5HRD6_DIAHE</name>
<dbReference type="InParanoid" id="A0A2P5HRD6"/>
<dbReference type="Proteomes" id="UP000094444">
    <property type="component" value="Unassembled WGS sequence"/>
</dbReference>
<sequence length="80" mass="8620">MSTSSAAGIFSGSTSQTDKPANLALRPAATGAAEHNTDKSTPQKPNASYYEDKDLNWWLTFARTFKSAVKTPLPKDDSDL</sequence>